<dbReference type="GO" id="GO:0000724">
    <property type="term" value="P:double-strand break repair via homologous recombination"/>
    <property type="evidence" value="ECO:0007669"/>
    <property type="project" value="TreeGrafter"/>
</dbReference>
<dbReference type="AlphaFoldDB" id="A0AA36F002"/>
<evidence type="ECO:0000256" key="4">
    <source>
        <dbReference type="ARBA" id="ARBA00022801"/>
    </source>
</evidence>
<dbReference type="GO" id="GO:0003684">
    <property type="term" value="F:damaged DNA binding"/>
    <property type="evidence" value="ECO:0007669"/>
    <property type="project" value="TreeGrafter"/>
</dbReference>
<dbReference type="GO" id="GO:0000014">
    <property type="term" value="F:single-stranded DNA endodeoxyribonuclease activity"/>
    <property type="evidence" value="ECO:0007669"/>
    <property type="project" value="TreeGrafter"/>
</dbReference>
<keyword evidence="5" id="KW-0234">DNA repair</keyword>
<evidence type="ECO:0000256" key="3">
    <source>
        <dbReference type="ARBA" id="ARBA00022763"/>
    </source>
</evidence>
<proteinExistence type="predicted"/>
<dbReference type="Gene3D" id="1.10.150.20">
    <property type="entry name" value="5' to 3' exonuclease, C-terminal subdomain"/>
    <property type="match status" value="1"/>
</dbReference>
<dbReference type="Proteomes" id="UP001162480">
    <property type="component" value="Chromosome 4"/>
</dbReference>
<dbReference type="GO" id="GO:1901255">
    <property type="term" value="P:nucleotide-excision repair involved in interstrand cross-link repair"/>
    <property type="evidence" value="ECO:0007669"/>
    <property type="project" value="TreeGrafter"/>
</dbReference>
<dbReference type="InterPro" id="IPR010994">
    <property type="entry name" value="RuvA_2-like"/>
</dbReference>
<dbReference type="PANTHER" id="PTHR10150:SF0">
    <property type="entry name" value="DNA REPAIR ENDONUCLEASE XPF"/>
    <property type="match status" value="1"/>
</dbReference>
<keyword evidence="6" id="KW-1133">Transmembrane helix</keyword>
<keyword evidence="4" id="KW-0378">Hydrolase</keyword>
<keyword evidence="6" id="KW-0472">Membrane</keyword>
<dbReference type="GO" id="GO:0000110">
    <property type="term" value="C:nucleotide-excision repair factor 1 complex"/>
    <property type="evidence" value="ECO:0007669"/>
    <property type="project" value="TreeGrafter"/>
</dbReference>
<protein>
    <submittedName>
        <fullName evidence="7">Uncharacterized protein</fullName>
    </submittedName>
</protein>
<feature type="non-terminal residue" evidence="7">
    <location>
        <position position="1"/>
    </location>
</feature>
<keyword evidence="1" id="KW-0540">Nuclease</keyword>
<evidence type="ECO:0000313" key="8">
    <source>
        <dbReference type="Proteomes" id="UP001162480"/>
    </source>
</evidence>
<gene>
    <name evidence="7" type="ORF">OCTVUL_1B026462</name>
</gene>
<dbReference type="PANTHER" id="PTHR10150">
    <property type="entry name" value="DNA REPAIR ENDONUCLEASE XPF"/>
    <property type="match status" value="1"/>
</dbReference>
<keyword evidence="8" id="KW-1185">Reference proteome</keyword>
<accession>A0AA36F002</accession>
<keyword evidence="6" id="KW-0812">Transmembrane</keyword>
<evidence type="ECO:0000313" key="7">
    <source>
        <dbReference type="EMBL" id="CAI9720591.1"/>
    </source>
</evidence>
<sequence length="244" mass="26993">VGREQPSASAAVAVSETTDYIDKYNPKPQDFLLKLPGVNLKNYRLIMNKVTNIYELSQLTEEELTKILGNASNAQQLLRFLRSKADGLHQVGLSSAPRSISTVRSVSAITPTHRQYLAESIDRENGVDDREDFVGDANTGRNNASTSLRSNRDDGRAIAATEPQILTTTTTATTTTTTTVKINRNGNIAKEKSSKLEKPIFGVLLFLGSIFILVVGVLLEISNRYKQREEKASLKKFDEKYTLL</sequence>
<name>A0AA36F002_OCTVU</name>
<evidence type="ECO:0000256" key="1">
    <source>
        <dbReference type="ARBA" id="ARBA00022722"/>
    </source>
</evidence>
<dbReference type="GO" id="GO:0003697">
    <property type="term" value="F:single-stranded DNA binding"/>
    <property type="evidence" value="ECO:0007669"/>
    <property type="project" value="TreeGrafter"/>
</dbReference>
<reference evidence="7" key="1">
    <citation type="submission" date="2023-08" db="EMBL/GenBank/DDBJ databases">
        <authorList>
            <person name="Alioto T."/>
            <person name="Alioto T."/>
            <person name="Gomez Garrido J."/>
        </authorList>
    </citation>
    <scope>NUCLEOTIDE SEQUENCE</scope>
</reference>
<dbReference type="GO" id="GO:0000712">
    <property type="term" value="P:resolution of meiotic recombination intermediates"/>
    <property type="evidence" value="ECO:0007669"/>
    <property type="project" value="TreeGrafter"/>
</dbReference>
<evidence type="ECO:0000256" key="5">
    <source>
        <dbReference type="ARBA" id="ARBA00023204"/>
    </source>
</evidence>
<keyword evidence="2" id="KW-0255">Endonuclease</keyword>
<evidence type="ECO:0000256" key="2">
    <source>
        <dbReference type="ARBA" id="ARBA00022759"/>
    </source>
</evidence>
<feature type="transmembrane region" description="Helical" evidence="6">
    <location>
        <begin position="200"/>
        <end position="221"/>
    </location>
</feature>
<organism evidence="7 8">
    <name type="scientific">Octopus vulgaris</name>
    <name type="common">Common octopus</name>
    <dbReference type="NCBI Taxonomy" id="6645"/>
    <lineage>
        <taxon>Eukaryota</taxon>
        <taxon>Metazoa</taxon>
        <taxon>Spiralia</taxon>
        <taxon>Lophotrochozoa</taxon>
        <taxon>Mollusca</taxon>
        <taxon>Cephalopoda</taxon>
        <taxon>Coleoidea</taxon>
        <taxon>Octopodiformes</taxon>
        <taxon>Octopoda</taxon>
        <taxon>Incirrata</taxon>
        <taxon>Octopodidae</taxon>
        <taxon>Octopus</taxon>
    </lineage>
</organism>
<evidence type="ECO:0000256" key="6">
    <source>
        <dbReference type="SAM" id="Phobius"/>
    </source>
</evidence>
<keyword evidence="3" id="KW-0227">DNA damage</keyword>
<dbReference type="EMBL" id="OX597817">
    <property type="protein sequence ID" value="CAI9720591.1"/>
    <property type="molecule type" value="Genomic_DNA"/>
</dbReference>
<dbReference type="SUPFAM" id="SSF47781">
    <property type="entry name" value="RuvA domain 2-like"/>
    <property type="match status" value="1"/>
</dbReference>